<name>A0A1G7S6F4_9SPHI</name>
<dbReference type="AlphaFoldDB" id="A0A1G7S6F4"/>
<proteinExistence type="predicted"/>
<organism evidence="1 2">
    <name type="scientific">Pedobacter terrae</name>
    <dbReference type="NCBI Taxonomy" id="405671"/>
    <lineage>
        <taxon>Bacteria</taxon>
        <taxon>Pseudomonadati</taxon>
        <taxon>Bacteroidota</taxon>
        <taxon>Sphingobacteriia</taxon>
        <taxon>Sphingobacteriales</taxon>
        <taxon>Sphingobacteriaceae</taxon>
        <taxon>Pedobacter</taxon>
    </lineage>
</organism>
<dbReference type="EMBL" id="FNCH01000004">
    <property type="protein sequence ID" value="SDG18578.1"/>
    <property type="molecule type" value="Genomic_DNA"/>
</dbReference>
<accession>A0A1G7S6F4</accession>
<dbReference type="RefSeq" id="WP_090498111.1">
    <property type="nucleotide sequence ID" value="NZ_FNCH01000004.1"/>
</dbReference>
<evidence type="ECO:0000313" key="1">
    <source>
        <dbReference type="EMBL" id="SDG18578.1"/>
    </source>
</evidence>
<protein>
    <submittedName>
        <fullName evidence="1">Uncharacterized protein</fullName>
    </submittedName>
</protein>
<evidence type="ECO:0000313" key="2">
    <source>
        <dbReference type="Proteomes" id="UP000199643"/>
    </source>
</evidence>
<dbReference type="Proteomes" id="UP000199643">
    <property type="component" value="Unassembled WGS sequence"/>
</dbReference>
<dbReference type="STRING" id="405671.SAMN05421827_10459"/>
<sequence length="108" mass="12605">MEQLKPENIDQYIANFPAEMQNCCNKSAKLSVKPIRIKRSNQLWYASLKQHKVLVYLSVYQTYRFLSLVLESRLLRVILPIINGVSAFKLLLNEPLDLITRITKIKVE</sequence>
<keyword evidence="2" id="KW-1185">Reference proteome</keyword>
<reference evidence="2" key="1">
    <citation type="submission" date="2016-10" db="EMBL/GenBank/DDBJ databases">
        <authorList>
            <person name="Varghese N."/>
            <person name="Submissions S."/>
        </authorList>
    </citation>
    <scope>NUCLEOTIDE SEQUENCE [LARGE SCALE GENOMIC DNA]</scope>
    <source>
        <strain evidence="2">DSM 17933</strain>
    </source>
</reference>
<dbReference type="OrthoDB" id="115213at2"/>
<gene>
    <name evidence="1" type="ORF">SAMN05421827_10459</name>
</gene>